<evidence type="ECO:0000256" key="2">
    <source>
        <dbReference type="ARBA" id="ARBA00022448"/>
    </source>
</evidence>
<comment type="caution">
    <text evidence="9">The sequence shown here is derived from an EMBL/GenBank/DDBJ whole genome shotgun (WGS) entry which is preliminary data.</text>
</comment>
<dbReference type="Proteomes" id="UP000696184">
    <property type="component" value="Unassembled WGS sequence"/>
</dbReference>
<dbReference type="InterPro" id="IPR004701">
    <property type="entry name" value="PTS_EIIA_man-typ"/>
</dbReference>
<dbReference type="RefSeq" id="WP_198689121.1">
    <property type="nucleotide sequence ID" value="NZ_CAWPUD010000021.1"/>
</dbReference>
<evidence type="ECO:0000256" key="3">
    <source>
        <dbReference type="ARBA" id="ARBA00022490"/>
    </source>
</evidence>
<proteinExistence type="predicted"/>
<dbReference type="Pfam" id="PF03610">
    <property type="entry name" value="EIIA-man"/>
    <property type="match status" value="1"/>
</dbReference>
<comment type="subcellular location">
    <subcellularLocation>
        <location evidence="1">Cytoplasm</location>
    </subcellularLocation>
</comment>
<dbReference type="InterPro" id="IPR051471">
    <property type="entry name" value="Bacterial_PTS_sugar_comp"/>
</dbReference>
<keyword evidence="5" id="KW-0808">Transferase</keyword>
<accession>A0ABS0U3R7</accession>
<dbReference type="InterPro" id="IPR033887">
    <property type="entry name" value="PTS_IIA_man"/>
</dbReference>
<keyword evidence="3" id="KW-0963">Cytoplasm</keyword>
<evidence type="ECO:0000313" key="10">
    <source>
        <dbReference type="Proteomes" id="UP000696184"/>
    </source>
</evidence>
<evidence type="ECO:0000259" key="8">
    <source>
        <dbReference type="PROSITE" id="PS51096"/>
    </source>
</evidence>
<evidence type="ECO:0000313" key="9">
    <source>
        <dbReference type="EMBL" id="MBI6548257.1"/>
    </source>
</evidence>
<dbReference type="PROSITE" id="PS51096">
    <property type="entry name" value="PTS_EIIA_TYPE_4"/>
    <property type="match status" value="1"/>
</dbReference>
<keyword evidence="4 9" id="KW-0762">Sugar transport</keyword>
<keyword evidence="2" id="KW-0813">Transport</keyword>
<evidence type="ECO:0000256" key="4">
    <source>
        <dbReference type="ARBA" id="ARBA00022597"/>
    </source>
</evidence>
<dbReference type="NCBIfam" id="NF040761">
    <property type="entry name" value="AgaF"/>
    <property type="match status" value="1"/>
</dbReference>
<protein>
    <submittedName>
        <fullName evidence="9">PTS sugar transporter subunit IIA</fullName>
    </submittedName>
</protein>
<feature type="domain" description="PTS EIIA type-4" evidence="8">
    <location>
        <begin position="1"/>
        <end position="125"/>
    </location>
</feature>
<dbReference type="PANTHER" id="PTHR33799:SF1">
    <property type="entry name" value="PTS SYSTEM MANNOSE-SPECIFIC EIIAB COMPONENT-RELATED"/>
    <property type="match status" value="1"/>
</dbReference>
<keyword evidence="7" id="KW-0418">Kinase</keyword>
<dbReference type="EMBL" id="JACOII010000024">
    <property type="protein sequence ID" value="MBI6548257.1"/>
    <property type="molecule type" value="Genomic_DNA"/>
</dbReference>
<dbReference type="InterPro" id="IPR036662">
    <property type="entry name" value="PTS_EIIA_man-typ_sf"/>
</dbReference>
<dbReference type="Gene3D" id="3.40.50.510">
    <property type="entry name" value="Phosphotransferase system, mannose-type IIA component"/>
    <property type="match status" value="1"/>
</dbReference>
<dbReference type="CDD" id="cd00006">
    <property type="entry name" value="PTS_IIA_man"/>
    <property type="match status" value="1"/>
</dbReference>
<keyword evidence="6" id="KW-0598">Phosphotransferase system</keyword>
<evidence type="ECO:0000256" key="5">
    <source>
        <dbReference type="ARBA" id="ARBA00022679"/>
    </source>
</evidence>
<dbReference type="PANTHER" id="PTHR33799">
    <property type="entry name" value="PTS PERMEASE-RELATED-RELATED"/>
    <property type="match status" value="1"/>
</dbReference>
<sequence length="146" mass="15965">MLGIVIMGHGRFASGLLQAVEQVVGQQEQCVAIDFPEGMSTEYLAQLLSEACECCNRGEGVVILTDLLGGLPFRQAAQLALTQPSWEVITGINMQLAAEMMLERCNGLSAVAFRDMALECGHRGLTSLWHEQRRQQNQSIDKSEGI</sequence>
<organism evidence="9 10">
    <name type="scientific">Xenorhabdus lircayensis</name>
    <dbReference type="NCBI Taxonomy" id="2763499"/>
    <lineage>
        <taxon>Bacteria</taxon>
        <taxon>Pseudomonadati</taxon>
        <taxon>Pseudomonadota</taxon>
        <taxon>Gammaproteobacteria</taxon>
        <taxon>Enterobacterales</taxon>
        <taxon>Morganellaceae</taxon>
        <taxon>Xenorhabdus</taxon>
    </lineage>
</organism>
<evidence type="ECO:0000256" key="1">
    <source>
        <dbReference type="ARBA" id="ARBA00004496"/>
    </source>
</evidence>
<name>A0ABS0U3R7_9GAMM</name>
<keyword evidence="10" id="KW-1185">Reference proteome</keyword>
<dbReference type="SUPFAM" id="SSF53062">
    <property type="entry name" value="PTS system fructose IIA component-like"/>
    <property type="match status" value="1"/>
</dbReference>
<evidence type="ECO:0000256" key="7">
    <source>
        <dbReference type="ARBA" id="ARBA00022777"/>
    </source>
</evidence>
<reference evidence="9 10" key="1">
    <citation type="submission" date="2020-08" db="EMBL/GenBank/DDBJ databases">
        <title>Description of Xenorhabdus lircayensis sp. nov., the symbiotic bacterium associated with the entomopathogenic nematode Steirnernema unicornum.</title>
        <authorList>
            <person name="Castaneda-Alvarez C."/>
            <person name="Prodan S."/>
            <person name="Zamorano A."/>
            <person name="San-Blas E."/>
            <person name="Aballay E."/>
        </authorList>
    </citation>
    <scope>NUCLEOTIDE SEQUENCE [LARGE SCALE GENOMIC DNA]</scope>
    <source>
        <strain evidence="9 10">VLS</strain>
    </source>
</reference>
<evidence type="ECO:0000256" key="6">
    <source>
        <dbReference type="ARBA" id="ARBA00022683"/>
    </source>
</evidence>
<gene>
    <name evidence="9" type="ORF">H8A87_05840</name>
</gene>